<dbReference type="Gene3D" id="3.40.50.150">
    <property type="entry name" value="Vaccinia Virus protein VP39"/>
    <property type="match status" value="2"/>
</dbReference>
<dbReference type="Pfam" id="PF01555">
    <property type="entry name" value="N6_N4_Mtase"/>
    <property type="match status" value="2"/>
</dbReference>
<evidence type="ECO:0000256" key="7">
    <source>
        <dbReference type="ARBA" id="ARBA00023125"/>
    </source>
</evidence>
<dbReference type="PROSITE" id="PS00093">
    <property type="entry name" value="N4_MTASE"/>
    <property type="match status" value="1"/>
</dbReference>
<keyword evidence="6" id="KW-0680">Restriction system</keyword>
<evidence type="ECO:0000256" key="1">
    <source>
        <dbReference type="ARBA" id="ARBA00010203"/>
    </source>
</evidence>
<comment type="similarity">
    <text evidence="1">Belongs to the N(4)/N(6)-methyltransferase family. N(4) subfamily.</text>
</comment>
<dbReference type="EMBL" id="JAOCBE010000001">
    <property type="protein sequence ID" value="MDH0969922.1"/>
    <property type="molecule type" value="Genomic_DNA"/>
</dbReference>
<dbReference type="SUPFAM" id="SSF53335">
    <property type="entry name" value="S-adenosyl-L-methionine-dependent methyltransferases"/>
    <property type="match status" value="2"/>
</dbReference>
<comment type="catalytic activity">
    <reaction evidence="8">
        <text>a 2'-deoxycytidine in DNA + S-adenosyl-L-methionine = an N(4)-methyl-2'-deoxycytidine in DNA + S-adenosyl-L-homocysteine + H(+)</text>
        <dbReference type="Rhea" id="RHEA:16857"/>
        <dbReference type="Rhea" id="RHEA-COMP:11369"/>
        <dbReference type="Rhea" id="RHEA-COMP:13674"/>
        <dbReference type="ChEBI" id="CHEBI:15378"/>
        <dbReference type="ChEBI" id="CHEBI:57856"/>
        <dbReference type="ChEBI" id="CHEBI:59789"/>
        <dbReference type="ChEBI" id="CHEBI:85452"/>
        <dbReference type="ChEBI" id="CHEBI:137933"/>
        <dbReference type="EC" id="2.1.1.113"/>
    </reaction>
</comment>
<feature type="domain" description="DNA methylase N-4/N-6" evidence="9">
    <location>
        <begin position="20"/>
        <end position="73"/>
    </location>
</feature>
<dbReference type="RefSeq" id="WP_279670472.1">
    <property type="nucleotide sequence ID" value="NZ_JAOCBE010000001.1"/>
</dbReference>
<evidence type="ECO:0000256" key="6">
    <source>
        <dbReference type="ARBA" id="ARBA00022747"/>
    </source>
</evidence>
<dbReference type="GO" id="GO:0003677">
    <property type="term" value="F:DNA binding"/>
    <property type="evidence" value="ECO:0007669"/>
    <property type="project" value="UniProtKB-KW"/>
</dbReference>
<proteinExistence type="inferred from homology"/>
<evidence type="ECO:0000313" key="11">
    <source>
        <dbReference type="Proteomes" id="UP001159915"/>
    </source>
</evidence>
<feature type="domain" description="DNA methylase N-4/N-6" evidence="9">
    <location>
        <begin position="237"/>
        <end position="404"/>
    </location>
</feature>
<evidence type="ECO:0000256" key="8">
    <source>
        <dbReference type="ARBA" id="ARBA00049120"/>
    </source>
</evidence>
<evidence type="ECO:0000256" key="3">
    <source>
        <dbReference type="ARBA" id="ARBA00022603"/>
    </source>
</evidence>
<reference evidence="10" key="1">
    <citation type="submission" date="2022-09" db="EMBL/GenBank/DDBJ databases">
        <title>Intensive care unit water sources are persistently colonized with multi-drug resistant bacteria and are the site of extensive horizontal gene transfer of antibiotic resistance genes.</title>
        <authorList>
            <person name="Diorio-Toth L."/>
        </authorList>
    </citation>
    <scope>NUCLEOTIDE SEQUENCE</scope>
    <source>
        <strain evidence="10">GD03920</strain>
    </source>
</reference>
<evidence type="ECO:0000256" key="4">
    <source>
        <dbReference type="ARBA" id="ARBA00022679"/>
    </source>
</evidence>
<gene>
    <name evidence="10" type="ORF">N5C10_11885</name>
</gene>
<protein>
    <recommendedName>
        <fullName evidence="2">site-specific DNA-methyltransferase (cytosine-N(4)-specific)</fullName>
        <ecNumber evidence="2">2.1.1.113</ecNumber>
    </recommendedName>
</protein>
<evidence type="ECO:0000256" key="5">
    <source>
        <dbReference type="ARBA" id="ARBA00022691"/>
    </source>
</evidence>
<dbReference type="GO" id="GO:0015667">
    <property type="term" value="F:site-specific DNA-methyltransferase (cytosine-N4-specific) activity"/>
    <property type="evidence" value="ECO:0007669"/>
    <property type="project" value="UniProtKB-EC"/>
</dbReference>
<dbReference type="GO" id="GO:0009307">
    <property type="term" value="P:DNA restriction-modification system"/>
    <property type="evidence" value="ECO:0007669"/>
    <property type="project" value="UniProtKB-KW"/>
</dbReference>
<dbReference type="EC" id="2.1.1.113" evidence="2"/>
<keyword evidence="5" id="KW-0949">S-adenosyl-L-methionine</keyword>
<evidence type="ECO:0000259" key="9">
    <source>
        <dbReference type="Pfam" id="PF01555"/>
    </source>
</evidence>
<sequence>MNLNTAKLNSHEQIEGAGLYPYYAGFSKNFVKSILESIDSQNSVVLDPWAGTGITNIIANTLNLQSLGIDINPVMTIISRASLVTYENLTNINDNFLYTIDFNKIIDEDEPLKQWFHEDTCKIFRNLQREITLAYDKLLQPENYYSEETCFYLTVLFLLTKKIVKENFSSSNPTWIKIAKSEEDKINIDKHYILQEYSELLKKYITKQKANSNSISNVNTNFYIGSSTSLPLTNQSIDFVLTSPPYCTRIDYAVSMKPELAILNYRLNYEFKDLRRSIIGTTTVDKHASLPNIIWGESCNNFIDLLKNHESRASNTYYYKNHIQYFSNMFNSLEEIYRVLKFNGTFILVVQNSYYKEVFNDIATHLSEMSINIGFNLIKREDFPIRSLSNINKNSSKYVSKKQNFESVIILKK</sequence>
<dbReference type="InterPro" id="IPR029063">
    <property type="entry name" value="SAM-dependent_MTases_sf"/>
</dbReference>
<dbReference type="AlphaFoldDB" id="A0AA42MU80"/>
<dbReference type="GO" id="GO:0032259">
    <property type="term" value="P:methylation"/>
    <property type="evidence" value="ECO:0007669"/>
    <property type="project" value="UniProtKB-KW"/>
</dbReference>
<keyword evidence="7" id="KW-0238">DNA-binding</keyword>
<keyword evidence="3" id="KW-0489">Methyltransferase</keyword>
<dbReference type="GO" id="GO:0008170">
    <property type="term" value="F:N-methyltransferase activity"/>
    <property type="evidence" value="ECO:0007669"/>
    <property type="project" value="InterPro"/>
</dbReference>
<dbReference type="InterPro" id="IPR017985">
    <property type="entry name" value="MeTrfase_CN4_CS"/>
</dbReference>
<organism evidence="10 11">
    <name type="scientific">Acinetobacter johnsonii</name>
    <dbReference type="NCBI Taxonomy" id="40214"/>
    <lineage>
        <taxon>Bacteria</taxon>
        <taxon>Pseudomonadati</taxon>
        <taxon>Pseudomonadota</taxon>
        <taxon>Gammaproteobacteria</taxon>
        <taxon>Moraxellales</taxon>
        <taxon>Moraxellaceae</taxon>
        <taxon>Acinetobacter</taxon>
    </lineage>
</organism>
<comment type="caution">
    <text evidence="10">The sequence shown here is derived from an EMBL/GenBank/DDBJ whole genome shotgun (WGS) entry which is preliminary data.</text>
</comment>
<dbReference type="InterPro" id="IPR002941">
    <property type="entry name" value="DNA_methylase_N4/N6"/>
</dbReference>
<accession>A0AA42MU80</accession>
<keyword evidence="4" id="KW-0808">Transferase</keyword>
<name>A0AA42MU80_ACIJO</name>
<dbReference type="Proteomes" id="UP001159915">
    <property type="component" value="Unassembled WGS sequence"/>
</dbReference>
<evidence type="ECO:0000256" key="2">
    <source>
        <dbReference type="ARBA" id="ARBA00012185"/>
    </source>
</evidence>
<evidence type="ECO:0000313" key="10">
    <source>
        <dbReference type="EMBL" id="MDH0969922.1"/>
    </source>
</evidence>